<evidence type="ECO:0000256" key="2">
    <source>
        <dbReference type="ARBA" id="ARBA00022908"/>
    </source>
</evidence>
<evidence type="ECO:0000313" key="8">
    <source>
        <dbReference type="EMBL" id="PMS19293.1"/>
    </source>
</evidence>
<evidence type="ECO:0000259" key="7">
    <source>
        <dbReference type="PROSITE" id="PS51900"/>
    </source>
</evidence>
<dbReference type="AlphaFoldDB" id="A0A2N7VQ67"/>
<evidence type="ECO:0000256" key="4">
    <source>
        <dbReference type="ARBA" id="ARBA00023172"/>
    </source>
</evidence>
<dbReference type="Gene3D" id="1.10.443.10">
    <property type="entry name" value="Intergrase catalytic core"/>
    <property type="match status" value="1"/>
</dbReference>
<evidence type="ECO:0000256" key="3">
    <source>
        <dbReference type="ARBA" id="ARBA00023125"/>
    </source>
</evidence>
<comment type="similarity">
    <text evidence="1">Belongs to the 'phage' integrase family.</text>
</comment>
<dbReference type="PROSITE" id="PS51900">
    <property type="entry name" value="CB"/>
    <property type="match status" value="1"/>
</dbReference>
<evidence type="ECO:0000259" key="6">
    <source>
        <dbReference type="PROSITE" id="PS51898"/>
    </source>
</evidence>
<comment type="caution">
    <text evidence="8">The sequence shown here is derived from an EMBL/GenBank/DDBJ whole genome shotgun (WGS) entry which is preliminary data.</text>
</comment>
<proteinExistence type="inferred from homology"/>
<feature type="domain" description="Core-binding (CB)" evidence="7">
    <location>
        <begin position="59"/>
        <end position="143"/>
    </location>
</feature>
<dbReference type="InterPro" id="IPR050090">
    <property type="entry name" value="Tyrosine_recombinase_XerCD"/>
</dbReference>
<feature type="domain" description="Tyr recombinase" evidence="6">
    <location>
        <begin position="163"/>
        <end position="332"/>
    </location>
</feature>
<evidence type="ECO:0000256" key="1">
    <source>
        <dbReference type="ARBA" id="ARBA00008857"/>
    </source>
</evidence>
<dbReference type="InterPro" id="IPR002104">
    <property type="entry name" value="Integrase_catalytic"/>
</dbReference>
<evidence type="ECO:0000256" key="5">
    <source>
        <dbReference type="PROSITE-ProRule" id="PRU01248"/>
    </source>
</evidence>
<keyword evidence="2" id="KW-0229">DNA integration</keyword>
<protein>
    <submittedName>
        <fullName evidence="8">Site-specific integrase</fullName>
    </submittedName>
</protein>
<sequence>MSIRKRNGSDVWHVDLRAPGGERIRQTTGTTNRKEAQEYHDKLKHDLWRVAKLGEKPKRTFSEAVLRFLKEKAGQSDFGNKTLHMRHFRTKFGGRDLGSITRDEIYEALPEVNRRKKRETVPVSRATKNLYLSTIRSMFNMAANEWGWITGAPKLPNLATDNRRIRWITREEAQRLLQAIGTDWMRDIAMLGFATGLRQSNLLALEWSQVDLVKRRAWIHPDQAKARRPIGVPLNDEAVDVIRRQLGKHQTRVFSRRGKPIVRWDLAQWNRAVARAGIDHFRFHDVRHTWASWHVQSGTPLNRLMELGGWSKYEHVLRYAHLAPDHLAEHAATVTIWAHSPEGAGEERPQSLVA</sequence>
<dbReference type="InterPro" id="IPR044068">
    <property type="entry name" value="CB"/>
</dbReference>
<dbReference type="GO" id="GO:0003677">
    <property type="term" value="F:DNA binding"/>
    <property type="evidence" value="ECO:0007669"/>
    <property type="project" value="UniProtKB-UniRule"/>
</dbReference>
<dbReference type="SUPFAM" id="SSF56349">
    <property type="entry name" value="DNA breaking-rejoining enzymes"/>
    <property type="match status" value="1"/>
</dbReference>
<dbReference type="GO" id="GO:0015074">
    <property type="term" value="P:DNA integration"/>
    <property type="evidence" value="ECO:0007669"/>
    <property type="project" value="UniProtKB-KW"/>
</dbReference>
<dbReference type="PANTHER" id="PTHR30349:SF64">
    <property type="entry name" value="PROPHAGE INTEGRASE INTD-RELATED"/>
    <property type="match status" value="1"/>
</dbReference>
<evidence type="ECO:0000313" key="9">
    <source>
        <dbReference type="Proteomes" id="UP000235347"/>
    </source>
</evidence>
<accession>A0A2N7VQ67</accession>
<dbReference type="Proteomes" id="UP000235347">
    <property type="component" value="Unassembled WGS sequence"/>
</dbReference>
<organism evidence="8 9">
    <name type="scientific">Trinickia soli</name>
    <dbReference type="NCBI Taxonomy" id="380675"/>
    <lineage>
        <taxon>Bacteria</taxon>
        <taxon>Pseudomonadati</taxon>
        <taxon>Pseudomonadota</taxon>
        <taxon>Betaproteobacteria</taxon>
        <taxon>Burkholderiales</taxon>
        <taxon>Burkholderiaceae</taxon>
        <taxon>Trinickia</taxon>
    </lineage>
</organism>
<dbReference type="CDD" id="cd00796">
    <property type="entry name" value="INT_Rci_Hp1_C"/>
    <property type="match status" value="1"/>
</dbReference>
<reference evidence="8 9" key="1">
    <citation type="submission" date="2018-01" db="EMBL/GenBank/DDBJ databases">
        <title>Whole genome analyses suggest that Burkholderia sensu lato contains two further novel genera in the rhizoxinica-symbiotica group Mycetohabitans gen. nov., and Trinickia gen. nov.: implications for the evolution of diazotrophy and nodulation in the Burkholderiaceae.</title>
        <authorList>
            <person name="Estrada-de los Santos P."/>
            <person name="Palmer M."/>
            <person name="Chavez-Ramirez B."/>
            <person name="Beukes C."/>
            <person name="Steenkamp E.T."/>
            <person name="Hirsch A.M."/>
            <person name="Manyaka P."/>
            <person name="Maluk M."/>
            <person name="Lafos M."/>
            <person name="Crook M."/>
            <person name="Gross E."/>
            <person name="Simon M.F."/>
            <person name="Bueno dos Reis Junior F."/>
            <person name="Poole P.S."/>
            <person name="Venter S.N."/>
            <person name="James E.K."/>
        </authorList>
    </citation>
    <scope>NUCLEOTIDE SEQUENCE [LARGE SCALE GENOMIC DNA]</scope>
    <source>
        <strain evidence="8 9">GP25-8</strain>
    </source>
</reference>
<dbReference type="PROSITE" id="PS51898">
    <property type="entry name" value="TYR_RECOMBINASE"/>
    <property type="match status" value="1"/>
</dbReference>
<dbReference type="GO" id="GO:0006310">
    <property type="term" value="P:DNA recombination"/>
    <property type="evidence" value="ECO:0007669"/>
    <property type="project" value="UniProtKB-KW"/>
</dbReference>
<dbReference type="EMBL" id="PNYB01000022">
    <property type="protein sequence ID" value="PMS19293.1"/>
    <property type="molecule type" value="Genomic_DNA"/>
</dbReference>
<dbReference type="InterPro" id="IPR010998">
    <property type="entry name" value="Integrase_recombinase_N"/>
</dbReference>
<dbReference type="PANTHER" id="PTHR30349">
    <property type="entry name" value="PHAGE INTEGRASE-RELATED"/>
    <property type="match status" value="1"/>
</dbReference>
<gene>
    <name evidence="8" type="ORF">C0Z19_21935</name>
</gene>
<name>A0A2N7VQ67_9BURK</name>
<dbReference type="Gene3D" id="1.10.150.130">
    <property type="match status" value="1"/>
</dbReference>
<keyword evidence="9" id="KW-1185">Reference proteome</keyword>
<dbReference type="InterPro" id="IPR011010">
    <property type="entry name" value="DNA_brk_join_enz"/>
</dbReference>
<keyword evidence="4" id="KW-0233">DNA recombination</keyword>
<keyword evidence="3 5" id="KW-0238">DNA-binding</keyword>
<dbReference type="RefSeq" id="WP_102611941.1">
    <property type="nucleotide sequence ID" value="NZ_CADIKD010000002.1"/>
</dbReference>
<dbReference type="Pfam" id="PF00589">
    <property type="entry name" value="Phage_integrase"/>
    <property type="match status" value="1"/>
</dbReference>
<dbReference type="InterPro" id="IPR013762">
    <property type="entry name" value="Integrase-like_cat_sf"/>
</dbReference>